<dbReference type="PANTHER" id="PTHR34203">
    <property type="entry name" value="METHYLTRANSFERASE, FKBM FAMILY PROTEIN"/>
    <property type="match status" value="1"/>
</dbReference>
<feature type="domain" description="Methyltransferase FkbM" evidence="1">
    <location>
        <begin position="58"/>
        <end position="231"/>
    </location>
</feature>
<evidence type="ECO:0000313" key="3">
    <source>
        <dbReference type="Proteomes" id="UP000232710"/>
    </source>
</evidence>
<gene>
    <name evidence="2" type="ORF">MPXG_00211</name>
</gene>
<dbReference type="InterPro" id="IPR029063">
    <property type="entry name" value="SAM-dependent_MTases_sf"/>
</dbReference>
<dbReference type="SUPFAM" id="SSF53335">
    <property type="entry name" value="S-adenosyl-L-methionine-dependent methyltransferases"/>
    <property type="match status" value="1"/>
</dbReference>
<proteinExistence type="predicted"/>
<dbReference type="EMBL" id="JF974320">
    <property type="protein sequence ID" value="AET85009.1"/>
    <property type="molecule type" value="Genomic_DNA"/>
</dbReference>
<organismHost>
    <name type="scientific">Micromonas pusilla</name>
    <name type="common">Picoplanktonic green alga</name>
    <name type="synonym">Chromulina pusilla</name>
    <dbReference type="NCBI Taxonomy" id="38833"/>
</organismHost>
<protein>
    <recommendedName>
        <fullName evidence="1">Methyltransferase FkbM domain-containing protein</fullName>
    </recommendedName>
</protein>
<dbReference type="Pfam" id="PF05050">
    <property type="entry name" value="Methyltransf_21"/>
    <property type="match status" value="1"/>
</dbReference>
<dbReference type="InterPro" id="IPR052514">
    <property type="entry name" value="SAM-dependent_MTase"/>
</dbReference>
<dbReference type="PANTHER" id="PTHR34203:SF15">
    <property type="entry name" value="SLL1173 PROTEIN"/>
    <property type="match status" value="1"/>
</dbReference>
<reference evidence="2 3" key="1">
    <citation type="submission" date="2010-12" db="EMBL/GenBank/DDBJ databases">
        <title>The Genome Sequence of Micromonas pusilla virus SP1.</title>
        <authorList>
            <consortium name="The Broad Institute Genome Sequencing Platform"/>
            <person name="Henn M.R."/>
            <person name="Suttle C."/>
            <person name="Winget D."/>
            <person name="Chan A."/>
            <person name="Levin J."/>
            <person name="Malboeuf C."/>
            <person name="Casali M."/>
            <person name="Russ C."/>
            <person name="Lennon N."/>
            <person name="Chapman S.B."/>
            <person name="Erlich R."/>
            <person name="Young S.K."/>
            <person name="Yandava C."/>
            <person name="Zeng Q."/>
            <person name="Alvarado L."/>
            <person name="Anderson S."/>
            <person name="Berlin A."/>
            <person name="Chen Z."/>
            <person name="Freedman E."/>
            <person name="Gellesch M."/>
            <person name="Goldberg J."/>
            <person name="Green L."/>
            <person name="Griggs A."/>
            <person name="Gujja S."/>
            <person name="Heilman E.R."/>
            <person name="Heiman D."/>
            <person name="Hollinger A."/>
            <person name="Howarth C."/>
            <person name="Larson L."/>
            <person name="Mehta T."/>
            <person name="Pearson M."/>
            <person name="Roberts A."/>
            <person name="Ryan E."/>
            <person name="Saif S."/>
            <person name="Shea T."/>
            <person name="Shenoy N."/>
            <person name="Sisk P."/>
            <person name="Stolte C."/>
            <person name="Sykes S."/>
            <person name="White J."/>
            <person name="Haas B."/>
            <person name="Nusbaum C."/>
            <person name="Birren B."/>
        </authorList>
    </citation>
    <scope>NUCLEOTIDE SEQUENCE [LARGE SCALE GENOMIC DNA]</scope>
    <source>
        <strain evidence="2 3">SP1</strain>
    </source>
</reference>
<evidence type="ECO:0000313" key="2">
    <source>
        <dbReference type="EMBL" id="AET85009.1"/>
    </source>
</evidence>
<name>G9E5U0_MPSP1</name>
<dbReference type="InterPro" id="IPR006342">
    <property type="entry name" value="FkbM_mtfrase"/>
</dbReference>
<dbReference type="Gene3D" id="3.40.50.150">
    <property type="entry name" value="Vaccinia Virus protein VP39"/>
    <property type="match status" value="1"/>
</dbReference>
<organism evidence="2 3">
    <name type="scientific">Micromonas pusilla virus SP1</name>
    <name type="common">MpV-SP1</name>
    <dbReference type="NCBI Taxonomy" id="373996"/>
    <lineage>
        <taxon>Viruses</taxon>
        <taxon>Varidnaviria</taxon>
        <taxon>Bamfordvirae</taxon>
        <taxon>Nucleocytoviricota</taxon>
        <taxon>Megaviricetes</taxon>
        <taxon>Algavirales</taxon>
        <taxon>Phycodnaviridae</taxon>
        <taxon>Prasinovirus</taxon>
        <taxon>Prasinovirus micromonas</taxon>
    </lineage>
</organism>
<dbReference type="NCBIfam" id="TIGR01444">
    <property type="entry name" value="fkbM_fam"/>
    <property type="match status" value="1"/>
</dbReference>
<dbReference type="Proteomes" id="UP000232710">
    <property type="component" value="Segment"/>
</dbReference>
<keyword evidence="3" id="KW-1185">Reference proteome</keyword>
<sequence>MSIITSLGNTISIDLEDEEIMNHIFDNTSCAKIIIRQINNDRLYDPFFKDKKDLVILDIGANIGLFTLYAQDSASKLISVEPTPSHQNIFEKICGKYENVELVKAALSDKNENVIFYTCNANSTQNSLIKGKGTAVGESPPDENKVTVRGVTLEALLNECNIDHVDFCKIDIEGSEMIAITEETLKPVYDKIDRMFIEVHSTYSGADVKWEEHLIINRKKIEKILDSVGYKYEVLPSMYNDTLHVFKDSKTN</sequence>
<accession>G9E5U0</accession>
<evidence type="ECO:0000259" key="1">
    <source>
        <dbReference type="Pfam" id="PF05050"/>
    </source>
</evidence>